<dbReference type="Pfam" id="PF02719">
    <property type="entry name" value="Polysacc_synt_2"/>
    <property type="match status" value="1"/>
</dbReference>
<proteinExistence type="inferred from homology"/>
<name>A0A382FWT1_9ZZZZ</name>
<evidence type="ECO:0000259" key="2">
    <source>
        <dbReference type="Pfam" id="PF02719"/>
    </source>
</evidence>
<evidence type="ECO:0000256" key="1">
    <source>
        <dbReference type="ARBA" id="ARBA00007430"/>
    </source>
</evidence>
<dbReference type="SUPFAM" id="SSF51735">
    <property type="entry name" value="NAD(P)-binding Rossmann-fold domains"/>
    <property type="match status" value="1"/>
</dbReference>
<dbReference type="EMBL" id="UINC01052311">
    <property type="protein sequence ID" value="SVB67498.1"/>
    <property type="molecule type" value="Genomic_DNA"/>
</dbReference>
<feature type="domain" description="Polysaccharide biosynthesis protein CapD-like" evidence="2">
    <location>
        <begin position="29"/>
        <end position="108"/>
    </location>
</feature>
<dbReference type="PANTHER" id="PTHR43318">
    <property type="entry name" value="UDP-N-ACETYLGLUCOSAMINE 4,6-DEHYDRATASE"/>
    <property type="match status" value="1"/>
</dbReference>
<organism evidence="3">
    <name type="scientific">marine metagenome</name>
    <dbReference type="NCBI Taxonomy" id="408172"/>
    <lineage>
        <taxon>unclassified sequences</taxon>
        <taxon>metagenomes</taxon>
        <taxon>ecological metagenomes</taxon>
    </lineage>
</organism>
<dbReference type="InterPro" id="IPR036291">
    <property type="entry name" value="NAD(P)-bd_dom_sf"/>
</dbReference>
<feature type="non-terminal residue" evidence="3">
    <location>
        <position position="110"/>
    </location>
</feature>
<gene>
    <name evidence="3" type="ORF">METZ01_LOCUS220352</name>
</gene>
<dbReference type="InterPro" id="IPR051203">
    <property type="entry name" value="Polysaccharide_Synthase-Rel"/>
</dbReference>
<reference evidence="3" key="1">
    <citation type="submission" date="2018-05" db="EMBL/GenBank/DDBJ databases">
        <authorList>
            <person name="Lanie J.A."/>
            <person name="Ng W.-L."/>
            <person name="Kazmierczak K.M."/>
            <person name="Andrzejewski T.M."/>
            <person name="Davidsen T.M."/>
            <person name="Wayne K.J."/>
            <person name="Tettelin H."/>
            <person name="Glass J.I."/>
            <person name="Rusch D."/>
            <person name="Podicherti R."/>
            <person name="Tsui H.-C.T."/>
            <person name="Winkler M.E."/>
        </authorList>
    </citation>
    <scope>NUCLEOTIDE SEQUENCE</scope>
</reference>
<dbReference type="PANTHER" id="PTHR43318:SF2">
    <property type="entry name" value="UDP-N-ACETYLGLUCOSAMINE 4,6-DEHYDRATASE (INVERTING)"/>
    <property type="match status" value="1"/>
</dbReference>
<dbReference type="AlphaFoldDB" id="A0A382FWT1"/>
<accession>A0A382FWT1</accession>
<dbReference type="InterPro" id="IPR003869">
    <property type="entry name" value="Polysac_CapD-like"/>
</dbReference>
<dbReference type="Gene3D" id="3.40.50.720">
    <property type="entry name" value="NAD(P)-binding Rossmann-like Domain"/>
    <property type="match status" value="1"/>
</dbReference>
<sequence length="110" mass="12376">MDNLRQRMESKTKKSIDKKISKELQNKTILVTGGAGSIGSHLVKEILDYPVKSVRVLDIDEHALFRLNRDVNNSRLRPLLGSILDKDRVEMAGNGVDIIFHLAAIKNIEI</sequence>
<evidence type="ECO:0000313" key="3">
    <source>
        <dbReference type="EMBL" id="SVB67498.1"/>
    </source>
</evidence>
<comment type="similarity">
    <text evidence="1">Belongs to the polysaccharide synthase family.</text>
</comment>
<protein>
    <recommendedName>
        <fullName evidence="2">Polysaccharide biosynthesis protein CapD-like domain-containing protein</fullName>
    </recommendedName>
</protein>